<keyword evidence="2" id="KW-1185">Reference proteome</keyword>
<sequence>MISNATRLRLVNPIHGTVASMTGAIFAAIEDLKRSRVIDGNHALAESQLQEFELFQ</sequence>
<dbReference type="Proteomes" id="UP001432180">
    <property type="component" value="Chromosome"/>
</dbReference>
<gene>
    <name evidence="1" type="ORF">Thiowin_01344</name>
</gene>
<proteinExistence type="predicted"/>
<evidence type="ECO:0000313" key="1">
    <source>
        <dbReference type="EMBL" id="WPL16390.1"/>
    </source>
</evidence>
<evidence type="ECO:0000313" key="2">
    <source>
        <dbReference type="Proteomes" id="UP001432180"/>
    </source>
</evidence>
<protein>
    <submittedName>
        <fullName evidence="1">Uncharacterized protein</fullName>
    </submittedName>
</protein>
<dbReference type="EMBL" id="CP121472">
    <property type="protein sequence ID" value="WPL16390.1"/>
    <property type="molecule type" value="Genomic_DNA"/>
</dbReference>
<reference evidence="1 2" key="1">
    <citation type="journal article" date="2023" name="Microorganisms">
        <title>Thiorhodovibrio frisius and Trv. litoralis spp. nov., Two Novel Members from a Clade of Fastidious Purple Sulfur Bacteria That Exhibit Unique Red-Shifted Light-Harvesting Capabilities.</title>
        <authorList>
            <person name="Methner A."/>
            <person name="Kuzyk S.B."/>
            <person name="Petersen J."/>
            <person name="Bauer S."/>
            <person name="Brinkmann H."/>
            <person name="Sichau K."/>
            <person name="Wanner G."/>
            <person name="Wolf J."/>
            <person name="Neumann-Schaal M."/>
            <person name="Henke P."/>
            <person name="Tank M."/>
            <person name="Sproer C."/>
            <person name="Bunk B."/>
            <person name="Overmann J."/>
        </authorList>
    </citation>
    <scope>NUCLEOTIDE SEQUENCE [LARGE SCALE GENOMIC DNA]</scope>
    <source>
        <strain evidence="1 2">DSM 6702</strain>
    </source>
</reference>
<organism evidence="1 2">
    <name type="scientific">Thiorhodovibrio winogradskyi</name>
    <dbReference type="NCBI Taxonomy" id="77007"/>
    <lineage>
        <taxon>Bacteria</taxon>
        <taxon>Pseudomonadati</taxon>
        <taxon>Pseudomonadota</taxon>
        <taxon>Gammaproteobacteria</taxon>
        <taxon>Chromatiales</taxon>
        <taxon>Chromatiaceae</taxon>
        <taxon>Thiorhodovibrio</taxon>
    </lineage>
</organism>
<name>A0ABZ0S9Z6_9GAMM</name>
<accession>A0ABZ0S9Z6</accession>